<dbReference type="Pfam" id="PF13505">
    <property type="entry name" value="OMP_b-brl"/>
    <property type="match status" value="1"/>
</dbReference>
<dbReference type="Proteomes" id="UP000198412">
    <property type="component" value="Unassembled WGS sequence"/>
</dbReference>
<accession>A0A238VJ08</accession>
<gene>
    <name evidence="4" type="ORF">SAMN04488111_0560</name>
</gene>
<keyword evidence="5" id="KW-1185">Reference proteome</keyword>
<dbReference type="RefSeq" id="WP_089376893.1">
    <property type="nucleotide sequence ID" value="NZ_FZNX01000001.1"/>
</dbReference>
<evidence type="ECO:0000259" key="3">
    <source>
        <dbReference type="Pfam" id="PF13505"/>
    </source>
</evidence>
<dbReference type="InterPro" id="IPR027385">
    <property type="entry name" value="Beta-barrel_OMP"/>
</dbReference>
<dbReference type="OrthoDB" id="1422914at2"/>
<feature type="domain" description="Outer membrane protein beta-barrel" evidence="3">
    <location>
        <begin position="7"/>
        <end position="198"/>
    </location>
</feature>
<dbReference type="Gene3D" id="2.40.160.20">
    <property type="match status" value="1"/>
</dbReference>
<dbReference type="AlphaFoldDB" id="A0A238VJ08"/>
<evidence type="ECO:0000256" key="2">
    <source>
        <dbReference type="SAM" id="SignalP"/>
    </source>
</evidence>
<organism evidence="4 5">
    <name type="scientific">Lutibacter flavus</name>
    <dbReference type="NCBI Taxonomy" id="691689"/>
    <lineage>
        <taxon>Bacteria</taxon>
        <taxon>Pseudomonadati</taxon>
        <taxon>Bacteroidota</taxon>
        <taxon>Flavobacteriia</taxon>
        <taxon>Flavobacteriales</taxon>
        <taxon>Flavobacteriaceae</taxon>
        <taxon>Lutibacter</taxon>
    </lineage>
</organism>
<evidence type="ECO:0000313" key="4">
    <source>
        <dbReference type="EMBL" id="SNR34178.1"/>
    </source>
</evidence>
<sequence length="214" mass="23225">MKKITLILMLLIATIATAQQLYVEGGKSSTSFEYTNSQGNSLDNLQATTNSYMAVGYSNQLLTKNLRLNVGLDYSSYGAIGSDQAVGNFMEWNVNYAGLNVGLDYNLFNIKKASVYVKGGMSAAFFVEGTQTFNNSVIDLKNNDDFDTTLVAMQLGAGFSHPISEDLSFYVQYLYGKSLDMASGDAELKISSKNIGFGLLINISKKTANTEPAN</sequence>
<protein>
    <submittedName>
        <fullName evidence="4">Opacity protein</fullName>
    </submittedName>
</protein>
<dbReference type="InterPro" id="IPR011250">
    <property type="entry name" value="OMP/PagP_B-barrel"/>
</dbReference>
<keyword evidence="1 2" id="KW-0732">Signal</keyword>
<reference evidence="5" key="1">
    <citation type="submission" date="2017-06" db="EMBL/GenBank/DDBJ databases">
        <authorList>
            <person name="Varghese N."/>
            <person name="Submissions S."/>
        </authorList>
    </citation>
    <scope>NUCLEOTIDE SEQUENCE [LARGE SCALE GENOMIC DNA]</scope>
    <source>
        <strain evidence="5">DSM 27993</strain>
    </source>
</reference>
<proteinExistence type="predicted"/>
<evidence type="ECO:0000313" key="5">
    <source>
        <dbReference type="Proteomes" id="UP000198412"/>
    </source>
</evidence>
<feature type="signal peptide" evidence="2">
    <location>
        <begin position="1"/>
        <end position="18"/>
    </location>
</feature>
<feature type="chain" id="PRO_5012579422" evidence="2">
    <location>
        <begin position="19"/>
        <end position="214"/>
    </location>
</feature>
<dbReference type="SUPFAM" id="SSF56925">
    <property type="entry name" value="OMPA-like"/>
    <property type="match status" value="1"/>
</dbReference>
<name>A0A238VJ08_9FLAO</name>
<evidence type="ECO:0000256" key="1">
    <source>
        <dbReference type="ARBA" id="ARBA00022729"/>
    </source>
</evidence>
<dbReference type="EMBL" id="FZNX01000001">
    <property type="protein sequence ID" value="SNR34178.1"/>
    <property type="molecule type" value="Genomic_DNA"/>
</dbReference>